<evidence type="ECO:0008006" key="4">
    <source>
        <dbReference type="Google" id="ProtNLM"/>
    </source>
</evidence>
<organism evidence="2 3">
    <name type="scientific">Enterobacter soli</name>
    <dbReference type="NCBI Taxonomy" id="885040"/>
    <lineage>
        <taxon>Bacteria</taxon>
        <taxon>Pseudomonadati</taxon>
        <taxon>Pseudomonadota</taxon>
        <taxon>Gammaproteobacteria</taxon>
        <taxon>Enterobacterales</taxon>
        <taxon>Enterobacteriaceae</taxon>
        <taxon>Enterobacter</taxon>
    </lineage>
</organism>
<dbReference type="AlphaFoldDB" id="A0AAW8H714"/>
<proteinExistence type="predicted"/>
<evidence type="ECO:0000313" key="2">
    <source>
        <dbReference type="EMBL" id="MDQ2255720.1"/>
    </source>
</evidence>
<sequence length="157" mass="18002">MTRKKMALIIAFNLILAVVALLWYRHTPPFSLVCQGNLTFSDLRATSSFRFEGGVTLRFHTDGTGYFTLNGDVFNDQHQWQVSRQETFSWQQMQNSVYEITILKIEKFGHDELPAGIFEKYIAGLTLGKKRLITLERTPEDAMVISNFYSPLLICAD</sequence>
<dbReference type="EMBL" id="JAVDKS010000002">
    <property type="protein sequence ID" value="MDQ2255720.1"/>
    <property type="molecule type" value="Genomic_DNA"/>
</dbReference>
<dbReference type="Proteomes" id="UP001225042">
    <property type="component" value="Unassembled WGS sequence"/>
</dbReference>
<keyword evidence="1" id="KW-1133">Transmembrane helix</keyword>
<evidence type="ECO:0000256" key="1">
    <source>
        <dbReference type="SAM" id="Phobius"/>
    </source>
</evidence>
<gene>
    <name evidence="2" type="ORF">RBJ67_06140</name>
</gene>
<name>A0AAW8H714_9ENTR</name>
<keyword evidence="1" id="KW-0812">Transmembrane</keyword>
<feature type="transmembrane region" description="Helical" evidence="1">
    <location>
        <begin position="7"/>
        <end position="24"/>
    </location>
</feature>
<keyword evidence="3" id="KW-1185">Reference proteome</keyword>
<evidence type="ECO:0000313" key="3">
    <source>
        <dbReference type="Proteomes" id="UP001225042"/>
    </source>
</evidence>
<accession>A0AAW8H714</accession>
<protein>
    <recommendedName>
        <fullName evidence="4">FidL-like membrane protein</fullName>
    </recommendedName>
</protein>
<reference evidence="2 3" key="1">
    <citation type="submission" date="2023-08" db="EMBL/GenBank/DDBJ databases">
        <authorList>
            <person name="Dale J."/>
        </authorList>
    </citation>
    <scope>NUCLEOTIDE SEQUENCE [LARGE SCALE GENOMIC DNA]</scope>
    <source>
        <strain evidence="2 3">2023EL-00788</strain>
    </source>
</reference>
<keyword evidence="1" id="KW-0472">Membrane</keyword>
<dbReference type="RefSeq" id="WP_217187705.1">
    <property type="nucleotide sequence ID" value="NZ_CP143717.1"/>
</dbReference>
<comment type="caution">
    <text evidence="2">The sequence shown here is derived from an EMBL/GenBank/DDBJ whole genome shotgun (WGS) entry which is preliminary data.</text>
</comment>